<name>A0A4Z1HNK6_9HELO</name>
<dbReference type="OrthoDB" id="266138at2759"/>
<evidence type="ECO:0000256" key="1">
    <source>
        <dbReference type="SAM" id="MobiDB-lite"/>
    </source>
</evidence>
<proteinExistence type="predicted"/>
<sequence length="177" mass="20145">MKEGGGTLVYDTHTNATPKLSYRGVGFNFMFFIESDFAKKQRGYDDVEYSTEYKAFRTLRSLGLSLKQLKGVDENMSFSEREEMIAMARFLGMSEESIEEKFVEDMSRNMASKDVSVKKVAQEGSDFIAFDDPIESEADEGQGITVQSKKDPESKLAGMANKFPHFKHLDRKRKSEE</sequence>
<dbReference type="EMBL" id="PQXJ01000583">
    <property type="protein sequence ID" value="TGO46507.1"/>
    <property type="molecule type" value="Genomic_DNA"/>
</dbReference>
<organism evidence="2 3">
    <name type="scientific">Botryotinia narcissicola</name>
    <dbReference type="NCBI Taxonomy" id="278944"/>
    <lineage>
        <taxon>Eukaryota</taxon>
        <taxon>Fungi</taxon>
        <taxon>Dikarya</taxon>
        <taxon>Ascomycota</taxon>
        <taxon>Pezizomycotina</taxon>
        <taxon>Leotiomycetes</taxon>
        <taxon>Helotiales</taxon>
        <taxon>Sclerotiniaceae</taxon>
        <taxon>Botryotinia</taxon>
    </lineage>
</organism>
<comment type="caution">
    <text evidence="2">The sequence shown here is derived from an EMBL/GenBank/DDBJ whole genome shotgun (WGS) entry which is preliminary data.</text>
</comment>
<dbReference type="AlphaFoldDB" id="A0A4Z1HNK6"/>
<reference evidence="2 3" key="1">
    <citation type="submission" date="2017-12" db="EMBL/GenBank/DDBJ databases">
        <title>Comparative genomics of Botrytis spp.</title>
        <authorList>
            <person name="Valero-Jimenez C.A."/>
            <person name="Tapia P."/>
            <person name="Veloso J."/>
            <person name="Silva-Moreno E."/>
            <person name="Staats M."/>
            <person name="Valdes J.H."/>
            <person name="Van Kan J.A.L."/>
        </authorList>
    </citation>
    <scope>NUCLEOTIDE SEQUENCE [LARGE SCALE GENOMIC DNA]</scope>
    <source>
        <strain evidence="2 3">MUCL2120</strain>
    </source>
</reference>
<gene>
    <name evidence="2" type="ORF">BOTNAR_0583g00030</name>
</gene>
<keyword evidence="3" id="KW-1185">Reference proteome</keyword>
<feature type="compositionally biased region" description="Basic residues" evidence="1">
    <location>
        <begin position="164"/>
        <end position="177"/>
    </location>
</feature>
<evidence type="ECO:0000313" key="2">
    <source>
        <dbReference type="EMBL" id="TGO46507.1"/>
    </source>
</evidence>
<accession>A0A4Z1HNK6</accession>
<protein>
    <submittedName>
        <fullName evidence="2">Uncharacterized protein</fullName>
    </submittedName>
</protein>
<evidence type="ECO:0000313" key="3">
    <source>
        <dbReference type="Proteomes" id="UP000297452"/>
    </source>
</evidence>
<dbReference type="Proteomes" id="UP000297452">
    <property type="component" value="Unassembled WGS sequence"/>
</dbReference>
<feature type="region of interest" description="Disordered" evidence="1">
    <location>
        <begin position="135"/>
        <end position="177"/>
    </location>
</feature>